<dbReference type="Pfam" id="PF01547">
    <property type="entry name" value="SBP_bac_1"/>
    <property type="match status" value="1"/>
</dbReference>
<dbReference type="AlphaFoldDB" id="A0A6M4H454"/>
<reference evidence="4 5" key="1">
    <citation type="submission" date="2020-04" db="EMBL/GenBank/DDBJ databases">
        <title>Usitatibacter rugosus gen. nov., sp. nov. and Usitatibacter palustris sp. nov., novel members of Usitatibacteraceae fam. nov. within the order Nitrosomonadales isolated from soil.</title>
        <authorList>
            <person name="Huber K.J."/>
            <person name="Neumann-Schaal M."/>
            <person name="Geppert A."/>
            <person name="Luckner M."/>
            <person name="Wanner G."/>
            <person name="Overmann J."/>
        </authorList>
    </citation>
    <scope>NUCLEOTIDE SEQUENCE [LARGE SCALE GENOMIC DNA]</scope>
    <source>
        <strain evidence="4 5">Swamp67</strain>
    </source>
</reference>
<dbReference type="SUPFAM" id="SSF53850">
    <property type="entry name" value="Periplasmic binding protein-like II"/>
    <property type="match status" value="1"/>
</dbReference>
<feature type="chain" id="PRO_5027114832" evidence="3">
    <location>
        <begin position="20"/>
        <end position="418"/>
    </location>
</feature>
<dbReference type="PANTHER" id="PTHR43649">
    <property type="entry name" value="ARABINOSE-BINDING PROTEIN-RELATED"/>
    <property type="match status" value="1"/>
</dbReference>
<feature type="signal peptide" evidence="3">
    <location>
        <begin position="1"/>
        <end position="19"/>
    </location>
</feature>
<gene>
    <name evidence="4" type="primary">lacE</name>
    <name evidence="4" type="ORF">DSM104440_00855</name>
</gene>
<evidence type="ECO:0000256" key="3">
    <source>
        <dbReference type="SAM" id="SignalP"/>
    </source>
</evidence>
<dbReference type="Gene3D" id="3.40.190.10">
    <property type="entry name" value="Periplasmic binding protein-like II"/>
    <property type="match status" value="1"/>
</dbReference>
<proteinExistence type="inferred from homology"/>
<organism evidence="4 5">
    <name type="scientific">Usitatibacter palustris</name>
    <dbReference type="NCBI Taxonomy" id="2732487"/>
    <lineage>
        <taxon>Bacteria</taxon>
        <taxon>Pseudomonadati</taxon>
        <taxon>Pseudomonadota</taxon>
        <taxon>Betaproteobacteria</taxon>
        <taxon>Nitrosomonadales</taxon>
        <taxon>Usitatibacteraceae</taxon>
        <taxon>Usitatibacter</taxon>
    </lineage>
</organism>
<sequence length="418" mass="45228">MRVHPFGRILAAIVTLALAACSAKDERKTIVVAAFPDLDRAVKAALPAWKRAHPDIDVKVVSREYGDHHTAMTTALATGSGLPDVMAIDRDYIGKFAASGGFENLAGAPYDAAAHKGKFVSFAIAQASGPSGNLVAIPTDIGPGTLLYRKDIVEQAGLTEADLTKSWESYIASGKRIKEKTGAYLLAHAADIRDIYLRSGLSDGEGMYFRGDGTILVESQRFVRAFELGLAARRAGIDAKTPHWTNEWSEGLKRGRIATQMMGAWLVGHLKNGLAPQTSGMWRSANLPSGTYGSYGGSFYAIPAKAGNKAAAWEFVKLMTMEREIQLGSMRAVDAFPALREAQNDPYFEQPIEFLGGQVARVLWREIAEKIPAVPVNRNDTLAAAIVNAEFDKVLNENKGIGAALADAKQLIEQRIRR</sequence>
<dbReference type="Proteomes" id="UP000503096">
    <property type="component" value="Chromosome"/>
</dbReference>
<dbReference type="RefSeq" id="WP_171160851.1">
    <property type="nucleotide sequence ID" value="NZ_CP053073.1"/>
</dbReference>
<evidence type="ECO:0000256" key="2">
    <source>
        <dbReference type="ARBA" id="ARBA00008520"/>
    </source>
</evidence>
<dbReference type="InParanoid" id="A0A6M4H454"/>
<dbReference type="GO" id="GO:0042597">
    <property type="term" value="C:periplasmic space"/>
    <property type="evidence" value="ECO:0007669"/>
    <property type="project" value="UniProtKB-SubCell"/>
</dbReference>
<evidence type="ECO:0000313" key="5">
    <source>
        <dbReference type="Proteomes" id="UP000503096"/>
    </source>
</evidence>
<dbReference type="InterPro" id="IPR050490">
    <property type="entry name" value="Bact_solute-bd_prot1"/>
</dbReference>
<dbReference type="InterPro" id="IPR006059">
    <property type="entry name" value="SBP"/>
</dbReference>
<keyword evidence="3" id="KW-0732">Signal</keyword>
<dbReference type="PROSITE" id="PS51257">
    <property type="entry name" value="PROKAR_LIPOPROTEIN"/>
    <property type="match status" value="1"/>
</dbReference>
<name>A0A6M4H454_9PROT</name>
<evidence type="ECO:0000313" key="4">
    <source>
        <dbReference type="EMBL" id="QJR14062.1"/>
    </source>
</evidence>
<comment type="subcellular location">
    <subcellularLocation>
        <location evidence="1">Periplasm</location>
    </subcellularLocation>
</comment>
<evidence type="ECO:0000256" key="1">
    <source>
        <dbReference type="ARBA" id="ARBA00004418"/>
    </source>
</evidence>
<accession>A0A6M4H454</accession>
<protein>
    <submittedName>
        <fullName evidence="4">Lactose-binding protein</fullName>
    </submittedName>
</protein>
<dbReference type="PANTHER" id="PTHR43649:SF32">
    <property type="entry name" value="SUGAR BINDING SECRETED PROTEIN"/>
    <property type="match status" value="1"/>
</dbReference>
<comment type="similarity">
    <text evidence="2">Belongs to the bacterial solute-binding protein 1 family.</text>
</comment>
<keyword evidence="5" id="KW-1185">Reference proteome</keyword>
<dbReference type="EMBL" id="CP053073">
    <property type="protein sequence ID" value="QJR14062.1"/>
    <property type="molecule type" value="Genomic_DNA"/>
</dbReference>
<dbReference type="KEGG" id="upl:DSM104440_00855"/>